<sequence length="155" mass="17166">MTMVTYKMVQSIAVEARGIIDETIRFHAVFVDPAKQVKKGLFVPLKNAAETLKTAIDHGAIASFWPIGEPLPRYIPNQFPLFFVPSPLEAAARLLERYLGQSEGDGGTEFSFTFSEKGGTYAPADTEARLQLAELQRRWLSVRPAKGCDDSCQSK</sequence>
<evidence type="ECO:0000313" key="2">
    <source>
        <dbReference type="Proteomes" id="UP001297580"/>
    </source>
</evidence>
<evidence type="ECO:0000313" key="1">
    <source>
        <dbReference type="EMBL" id="WMV77313.1"/>
    </source>
</evidence>
<dbReference type="GeneID" id="87621426"/>
<dbReference type="RefSeq" id="WP_008878689.1">
    <property type="nucleotide sequence ID" value="NZ_CP017690.1"/>
</dbReference>
<dbReference type="Proteomes" id="UP001297580">
    <property type="component" value="Chromosome"/>
</dbReference>
<reference evidence="1 2" key="1">
    <citation type="submission" date="2023-08" db="EMBL/GenBank/DDBJ databases">
        <title>Complete genome sequence of Geobacillus thermodenitrificans K1041, a genetically tractable strain representative of the genus Geobacillus.</title>
        <authorList>
            <person name="Kani S."/>
            <person name="Suzuki H."/>
        </authorList>
    </citation>
    <scope>NUCLEOTIDE SEQUENCE [LARGE SCALE GENOMIC DNA]</scope>
    <source>
        <strain evidence="1 2">K1041</strain>
    </source>
</reference>
<organism evidence="1 2">
    <name type="scientific">Geobacillus thermodenitrificans</name>
    <dbReference type="NCBI Taxonomy" id="33940"/>
    <lineage>
        <taxon>Bacteria</taxon>
        <taxon>Bacillati</taxon>
        <taxon>Bacillota</taxon>
        <taxon>Bacilli</taxon>
        <taxon>Bacillales</taxon>
        <taxon>Anoxybacillaceae</taxon>
        <taxon>Geobacillus</taxon>
    </lineage>
</organism>
<keyword evidence="2" id="KW-1185">Reference proteome</keyword>
<name>A0ABY9QFJ4_GEOTD</name>
<dbReference type="EMBL" id="CP133461">
    <property type="protein sequence ID" value="WMV77313.1"/>
    <property type="molecule type" value="Genomic_DNA"/>
</dbReference>
<gene>
    <name evidence="1" type="ORF">HSX42_05975</name>
</gene>
<accession>A0ABY9QFJ4</accession>
<proteinExistence type="predicted"/>
<protein>
    <submittedName>
        <fullName evidence="1">Uncharacterized protein</fullName>
    </submittedName>
</protein>